<accession>A0A2J5I0M7</accession>
<gene>
    <name evidence="2" type="ORF">BDW42DRAFT_67820</name>
</gene>
<dbReference type="EMBL" id="KZ559520">
    <property type="protein sequence ID" value="PLN83336.1"/>
    <property type="molecule type" value="Genomic_DNA"/>
</dbReference>
<keyword evidence="3" id="KW-1185">Reference proteome</keyword>
<organism evidence="2 3">
    <name type="scientific">Aspergillus taichungensis</name>
    <dbReference type="NCBI Taxonomy" id="482145"/>
    <lineage>
        <taxon>Eukaryota</taxon>
        <taxon>Fungi</taxon>
        <taxon>Dikarya</taxon>
        <taxon>Ascomycota</taxon>
        <taxon>Pezizomycotina</taxon>
        <taxon>Eurotiomycetes</taxon>
        <taxon>Eurotiomycetidae</taxon>
        <taxon>Eurotiales</taxon>
        <taxon>Aspergillaceae</taxon>
        <taxon>Aspergillus</taxon>
        <taxon>Aspergillus subgen. Circumdati</taxon>
    </lineage>
</organism>
<feature type="compositionally biased region" description="Basic and acidic residues" evidence="1">
    <location>
        <begin position="1"/>
        <end position="13"/>
    </location>
</feature>
<feature type="compositionally biased region" description="Acidic residues" evidence="1">
    <location>
        <begin position="28"/>
        <end position="38"/>
    </location>
</feature>
<proteinExistence type="predicted"/>
<name>A0A2J5I0M7_9EURO</name>
<evidence type="ECO:0000256" key="1">
    <source>
        <dbReference type="SAM" id="MobiDB-lite"/>
    </source>
</evidence>
<reference evidence="3" key="1">
    <citation type="submission" date="2017-12" db="EMBL/GenBank/DDBJ databases">
        <authorList>
            <consortium name="DOE Joint Genome Institute"/>
            <person name="Mondo S.J."/>
            <person name="Kjaerbolling I."/>
            <person name="Vesth T.C."/>
            <person name="Frisvad J.C."/>
            <person name="Nybo J.L."/>
            <person name="Theobald S."/>
            <person name="Kuo A."/>
            <person name="Bowyer P."/>
            <person name="Matsuda Y."/>
            <person name="Lyhne E.K."/>
            <person name="Kogle M.E."/>
            <person name="Clum A."/>
            <person name="Lipzen A."/>
            <person name="Salamov A."/>
            <person name="Ngan C.Y."/>
            <person name="Daum C."/>
            <person name="Chiniquy J."/>
            <person name="Barry K."/>
            <person name="LaButti K."/>
            <person name="Haridas S."/>
            <person name="Simmons B.A."/>
            <person name="Magnuson J.K."/>
            <person name="Mortensen U.H."/>
            <person name="Larsen T.O."/>
            <person name="Grigoriev I.V."/>
            <person name="Baker S.E."/>
            <person name="Andersen M.R."/>
            <person name="Nordberg H.P."/>
            <person name="Cantor M.N."/>
            <person name="Hua S.X."/>
        </authorList>
    </citation>
    <scope>NUCLEOTIDE SEQUENCE [LARGE SCALE GENOMIC DNA]</scope>
    <source>
        <strain evidence="3">IBT 19404</strain>
    </source>
</reference>
<dbReference type="Proteomes" id="UP000235023">
    <property type="component" value="Unassembled WGS sequence"/>
</dbReference>
<sequence>MRWRERKREREKREDDEDDGGEEVRREEEEEEEEEEEKEEKKRPEVPLLESPKPGWSPARSYPQAPIPSIFSILSLISFYSRTILILSQSPLLYNFLISSIDIQIDEQHACSMHIKIRAKPVPNRPTPRNERMDQISRLMDLIHGSYSWNTLPRFPAAKRSTRRNEANASSMDPQANDGYSLNSVFATFAAVSHLPHSSGVNTIFA</sequence>
<protein>
    <submittedName>
        <fullName evidence="2">Uncharacterized protein</fullName>
    </submittedName>
</protein>
<evidence type="ECO:0000313" key="3">
    <source>
        <dbReference type="Proteomes" id="UP000235023"/>
    </source>
</evidence>
<feature type="region of interest" description="Disordered" evidence="1">
    <location>
        <begin position="1"/>
        <end position="61"/>
    </location>
</feature>
<evidence type="ECO:0000313" key="2">
    <source>
        <dbReference type="EMBL" id="PLN83336.1"/>
    </source>
</evidence>
<dbReference type="AlphaFoldDB" id="A0A2J5I0M7"/>